<keyword evidence="5" id="KW-1185">Reference proteome</keyword>
<evidence type="ECO:0000313" key="3">
    <source>
        <dbReference type="EMBL" id="CAF4295964.1"/>
    </source>
</evidence>
<evidence type="ECO:0000313" key="1">
    <source>
        <dbReference type="EMBL" id="CAF2247184.1"/>
    </source>
</evidence>
<dbReference type="Proteomes" id="UP000663866">
    <property type="component" value="Unassembled WGS sequence"/>
</dbReference>
<protein>
    <submittedName>
        <fullName evidence="1">Uncharacterized protein</fullName>
    </submittedName>
</protein>
<dbReference type="EMBL" id="CAJNRE010020929">
    <property type="protein sequence ID" value="CAF2247184.1"/>
    <property type="molecule type" value="Genomic_DNA"/>
</dbReference>
<dbReference type="AlphaFoldDB" id="A0A817AI34"/>
<dbReference type="EMBL" id="CAJOBG010013806">
    <property type="protein sequence ID" value="CAF4295964.1"/>
    <property type="molecule type" value="Genomic_DNA"/>
</dbReference>
<proteinExistence type="predicted"/>
<dbReference type="Proteomes" id="UP000663824">
    <property type="component" value="Unassembled WGS sequence"/>
</dbReference>
<organism evidence="1 4">
    <name type="scientific">Rotaria magnacalcarata</name>
    <dbReference type="NCBI Taxonomy" id="392030"/>
    <lineage>
        <taxon>Eukaryota</taxon>
        <taxon>Metazoa</taxon>
        <taxon>Spiralia</taxon>
        <taxon>Gnathifera</taxon>
        <taxon>Rotifera</taxon>
        <taxon>Eurotatoria</taxon>
        <taxon>Bdelloidea</taxon>
        <taxon>Philodinida</taxon>
        <taxon>Philodinidae</taxon>
        <taxon>Rotaria</taxon>
    </lineage>
</organism>
<dbReference type="Proteomes" id="UP000676336">
    <property type="component" value="Unassembled WGS sequence"/>
</dbReference>
<feature type="non-terminal residue" evidence="1">
    <location>
        <position position="1"/>
    </location>
</feature>
<evidence type="ECO:0000313" key="4">
    <source>
        <dbReference type="Proteomes" id="UP000663824"/>
    </source>
</evidence>
<name>A0A817AI34_9BILA</name>
<evidence type="ECO:0000313" key="5">
    <source>
        <dbReference type="Proteomes" id="UP000663866"/>
    </source>
</evidence>
<accession>A0A817AI34</accession>
<comment type="caution">
    <text evidence="1">The sequence shown here is derived from an EMBL/GenBank/DDBJ whole genome shotgun (WGS) entry which is preliminary data.</text>
</comment>
<gene>
    <name evidence="1" type="ORF">MBJ925_LOCUS37667</name>
    <name evidence="3" type="ORF">OVN521_LOCUS31113</name>
    <name evidence="2" type="ORF">SMN809_LOCUS15746</name>
</gene>
<sequence>SQIPIRPTVAGIHALVTFLSKLLNDLLTPIYLEVTHETTFINSIGVARTLEKYVAAGFLKSTTNFITTDVENLYTVIPRGGGIDALIRFLEKYSKNTKLDHLIYT</sequence>
<dbReference type="EMBL" id="CAJOBI010006852">
    <property type="protein sequence ID" value="CAF4071050.1"/>
    <property type="molecule type" value="Genomic_DNA"/>
</dbReference>
<evidence type="ECO:0000313" key="2">
    <source>
        <dbReference type="EMBL" id="CAF4071050.1"/>
    </source>
</evidence>
<reference evidence="1" key="1">
    <citation type="submission" date="2021-02" db="EMBL/GenBank/DDBJ databases">
        <authorList>
            <person name="Nowell W R."/>
        </authorList>
    </citation>
    <scope>NUCLEOTIDE SEQUENCE</scope>
</reference>